<name>N1UBD1_9LEPT</name>
<dbReference type="GO" id="GO:0051301">
    <property type="term" value="P:cell division"/>
    <property type="evidence" value="ECO:0007669"/>
    <property type="project" value="InterPro"/>
</dbReference>
<dbReference type="GO" id="GO:0008360">
    <property type="term" value="P:regulation of cell shape"/>
    <property type="evidence" value="ECO:0007669"/>
    <property type="project" value="InterPro"/>
</dbReference>
<protein>
    <submittedName>
        <fullName evidence="4">Uncharacterized protein</fullName>
    </submittedName>
</protein>
<dbReference type="GO" id="GO:0008764">
    <property type="term" value="F:UDP-N-acetylmuramoylalanine-D-glutamate ligase activity"/>
    <property type="evidence" value="ECO:0007669"/>
    <property type="project" value="InterPro"/>
</dbReference>
<keyword evidence="2" id="KW-0547">Nucleotide-binding</keyword>
<evidence type="ECO:0000256" key="3">
    <source>
        <dbReference type="ARBA" id="ARBA00022840"/>
    </source>
</evidence>
<dbReference type="PANTHER" id="PTHR43692">
    <property type="entry name" value="UDP-N-ACETYLMURAMOYLALANINE--D-GLUTAMATE LIGASE"/>
    <property type="match status" value="1"/>
</dbReference>
<comment type="caution">
    <text evidence="4">The sequence shown here is derived from an EMBL/GenBank/DDBJ whole genome shotgun (WGS) entry which is preliminary data.</text>
</comment>
<evidence type="ECO:0000313" key="5">
    <source>
        <dbReference type="Proteomes" id="UP000012249"/>
    </source>
</evidence>
<reference evidence="4 5" key="1">
    <citation type="submission" date="2013-02" db="EMBL/GenBank/DDBJ databases">
        <authorList>
            <person name="Harkins D.M."/>
            <person name="Durkin A.S."/>
            <person name="Brinkac L.M."/>
            <person name="Haft D.H."/>
            <person name="Selengut J.D."/>
            <person name="Sanka R."/>
            <person name="DePew J."/>
            <person name="Purushe J."/>
            <person name="Haake D.A."/>
            <person name="Matsunaga J."/>
            <person name="Vinetz J.M."/>
            <person name="Sutton G.G."/>
            <person name="Nierman W.C."/>
            <person name="Fouts D.E."/>
        </authorList>
    </citation>
    <scope>NUCLEOTIDE SEQUENCE [LARGE SCALE GENOMIC DNA]</scope>
    <source>
        <strain evidence="4 5">Ecochallenge</strain>
    </source>
</reference>
<dbReference type="InterPro" id="IPR005762">
    <property type="entry name" value="MurD"/>
</dbReference>
<accession>N1UBD1</accession>
<evidence type="ECO:0000256" key="1">
    <source>
        <dbReference type="ARBA" id="ARBA00022598"/>
    </source>
</evidence>
<evidence type="ECO:0000256" key="2">
    <source>
        <dbReference type="ARBA" id="ARBA00022741"/>
    </source>
</evidence>
<organism evidence="4 5">
    <name type="scientific">Leptospira weilii str. Ecochallenge</name>
    <dbReference type="NCBI Taxonomy" id="1049986"/>
    <lineage>
        <taxon>Bacteria</taxon>
        <taxon>Pseudomonadati</taxon>
        <taxon>Spirochaetota</taxon>
        <taxon>Spirochaetia</taxon>
        <taxon>Leptospirales</taxon>
        <taxon>Leptospiraceae</taxon>
        <taxon>Leptospira</taxon>
    </lineage>
</organism>
<sequence length="118" mass="13184">MKFPESLKGLKTLVLGGGISGNSALDFLISEEAQPILCDRNRPETISVPFFHDNTDPRSFPEISLIVKSPGILPTHPILSYAVEKKIPVFSEIDLGRFFLKGKSSVSRERMESRRQLL</sequence>
<keyword evidence="1" id="KW-0436">Ligase</keyword>
<dbReference type="Pfam" id="PF21799">
    <property type="entry name" value="MurD-like_N"/>
    <property type="match status" value="1"/>
</dbReference>
<dbReference type="Proteomes" id="UP000012249">
    <property type="component" value="Unassembled WGS sequence"/>
</dbReference>
<gene>
    <name evidence="4" type="ORF">LEP1GSC043_4275</name>
</gene>
<dbReference type="GO" id="GO:0005524">
    <property type="term" value="F:ATP binding"/>
    <property type="evidence" value="ECO:0007669"/>
    <property type="project" value="UniProtKB-KW"/>
</dbReference>
<dbReference type="Gene3D" id="3.40.50.720">
    <property type="entry name" value="NAD(P)-binding Rossmann-like Domain"/>
    <property type="match status" value="1"/>
</dbReference>
<proteinExistence type="predicted"/>
<dbReference type="GO" id="GO:0005737">
    <property type="term" value="C:cytoplasm"/>
    <property type="evidence" value="ECO:0007669"/>
    <property type="project" value="InterPro"/>
</dbReference>
<keyword evidence="3" id="KW-0067">ATP-binding</keyword>
<dbReference type="AlphaFoldDB" id="N1UBD1"/>
<dbReference type="SUPFAM" id="SSF51984">
    <property type="entry name" value="MurCD N-terminal domain"/>
    <property type="match status" value="1"/>
</dbReference>
<dbReference type="PANTHER" id="PTHR43692:SF1">
    <property type="entry name" value="UDP-N-ACETYLMURAMOYLALANINE--D-GLUTAMATE LIGASE"/>
    <property type="match status" value="1"/>
</dbReference>
<evidence type="ECO:0000313" key="4">
    <source>
        <dbReference type="EMBL" id="EMY16417.1"/>
    </source>
</evidence>
<dbReference type="EMBL" id="AHMI02000018">
    <property type="protein sequence ID" value="EMY16417.1"/>
    <property type="molecule type" value="Genomic_DNA"/>
</dbReference>